<proteinExistence type="predicted"/>
<dbReference type="HOGENOM" id="CLU_159082_0_1_2"/>
<keyword evidence="1" id="KW-0472">Membrane</keyword>
<evidence type="ECO:0008006" key="4">
    <source>
        <dbReference type="Google" id="ProtNLM"/>
    </source>
</evidence>
<keyword evidence="1" id="KW-1133">Transmembrane helix</keyword>
<keyword evidence="3" id="KW-1185">Reference proteome</keyword>
<dbReference type="STRING" id="519442.Huta_2612"/>
<organism evidence="2 3">
    <name type="scientific">Halorhabdus utahensis (strain DSM 12940 / JCM 11049 / AX-2)</name>
    <dbReference type="NCBI Taxonomy" id="519442"/>
    <lineage>
        <taxon>Archaea</taxon>
        <taxon>Methanobacteriati</taxon>
        <taxon>Methanobacteriota</taxon>
        <taxon>Stenosarchaea group</taxon>
        <taxon>Halobacteria</taxon>
        <taxon>Halobacteriales</taxon>
        <taxon>Haloarculaceae</taxon>
        <taxon>Halorhabdus</taxon>
    </lineage>
</organism>
<dbReference type="eggNOG" id="arCOG03916">
    <property type="taxonomic scope" value="Archaea"/>
</dbReference>
<feature type="transmembrane region" description="Helical" evidence="1">
    <location>
        <begin position="6"/>
        <end position="28"/>
    </location>
</feature>
<feature type="transmembrane region" description="Helical" evidence="1">
    <location>
        <begin position="40"/>
        <end position="61"/>
    </location>
</feature>
<dbReference type="KEGG" id="hut:Huta_2612"/>
<accession>C7NPL9</accession>
<name>C7NPL9_HALUD</name>
<feature type="transmembrane region" description="Helical" evidence="1">
    <location>
        <begin position="73"/>
        <end position="91"/>
    </location>
</feature>
<dbReference type="InterPro" id="IPR055943">
    <property type="entry name" value="DUF7521"/>
</dbReference>
<dbReference type="Proteomes" id="UP000002071">
    <property type="component" value="Chromosome"/>
</dbReference>
<dbReference type="EMBL" id="CP001687">
    <property type="protein sequence ID" value="ACV12774.1"/>
    <property type="molecule type" value="Genomic_DNA"/>
</dbReference>
<sequence>MSVVDPATVLLVTAAATATLGTVVAWLADRGGRRNDSATMRWLAAGIVCIAVLPFGVNYLLEPLVGLSDAATLLAVLVCFNAGLVAILYSLEGT</sequence>
<gene>
    <name evidence="2" type="ordered locus">Huta_2612</name>
</gene>
<reference evidence="2 3" key="1">
    <citation type="journal article" date="2009" name="Stand. Genomic Sci.">
        <title>Complete genome sequence of Halorhabdus utahensis type strain (AX-2).</title>
        <authorList>
            <person name="Anderson I."/>
            <person name="Tindall B.J."/>
            <person name="Pomrenke H."/>
            <person name="Goker M."/>
            <person name="Lapidus A."/>
            <person name="Nolan M."/>
            <person name="Copeland A."/>
            <person name="Glavina Del Rio T."/>
            <person name="Chen F."/>
            <person name="Tice H."/>
            <person name="Cheng J.F."/>
            <person name="Lucas S."/>
            <person name="Chertkov O."/>
            <person name="Bruce D."/>
            <person name="Brettin T."/>
            <person name="Detter J.C."/>
            <person name="Han C."/>
            <person name="Goodwin L."/>
            <person name="Land M."/>
            <person name="Hauser L."/>
            <person name="Chang Y.J."/>
            <person name="Jeffries C.D."/>
            <person name="Pitluck S."/>
            <person name="Pati A."/>
            <person name="Mavromatis K."/>
            <person name="Ivanova N."/>
            <person name="Ovchinnikova G."/>
            <person name="Chen A."/>
            <person name="Palaniappan K."/>
            <person name="Chain P."/>
            <person name="Rohde M."/>
            <person name="Bristow J."/>
            <person name="Eisen J.A."/>
            <person name="Markowitz V."/>
            <person name="Hugenholtz P."/>
            <person name="Kyrpides N.C."/>
            <person name="Klenk H.P."/>
        </authorList>
    </citation>
    <scope>NUCLEOTIDE SEQUENCE [LARGE SCALE GENOMIC DNA]</scope>
    <source>
        <strain evidence="3">DSM 12940 / JCM 11049 / AX-2</strain>
    </source>
</reference>
<protein>
    <recommendedName>
        <fullName evidence="4">YapH protein</fullName>
    </recommendedName>
</protein>
<dbReference type="OrthoDB" id="221164at2157"/>
<dbReference type="Pfam" id="PF24365">
    <property type="entry name" value="DUF7521"/>
    <property type="match status" value="1"/>
</dbReference>
<dbReference type="GeneID" id="8384917"/>
<evidence type="ECO:0000313" key="2">
    <source>
        <dbReference type="EMBL" id="ACV12774.1"/>
    </source>
</evidence>
<dbReference type="AlphaFoldDB" id="C7NPL9"/>
<evidence type="ECO:0000256" key="1">
    <source>
        <dbReference type="SAM" id="Phobius"/>
    </source>
</evidence>
<evidence type="ECO:0000313" key="3">
    <source>
        <dbReference type="Proteomes" id="UP000002071"/>
    </source>
</evidence>
<dbReference type="RefSeq" id="WP_015790336.1">
    <property type="nucleotide sequence ID" value="NC_013158.1"/>
</dbReference>
<keyword evidence="1" id="KW-0812">Transmembrane</keyword>